<evidence type="ECO:0000256" key="1">
    <source>
        <dbReference type="SAM" id="MobiDB-lite"/>
    </source>
</evidence>
<accession>A0A401SVJ1</accession>
<feature type="region of interest" description="Disordered" evidence="1">
    <location>
        <begin position="92"/>
        <end position="119"/>
    </location>
</feature>
<name>A0A401SVJ1_CHIPU</name>
<proteinExistence type="predicted"/>
<feature type="compositionally biased region" description="Basic and acidic residues" evidence="1">
    <location>
        <begin position="105"/>
        <end position="119"/>
    </location>
</feature>
<feature type="compositionally biased region" description="Polar residues" evidence="1">
    <location>
        <begin position="92"/>
        <end position="104"/>
    </location>
</feature>
<keyword evidence="3" id="KW-1185">Reference proteome</keyword>
<dbReference type="OrthoDB" id="9893839at2759"/>
<organism evidence="2 3">
    <name type="scientific">Chiloscyllium punctatum</name>
    <name type="common">Brownbanded bambooshark</name>
    <name type="synonym">Hemiscyllium punctatum</name>
    <dbReference type="NCBI Taxonomy" id="137246"/>
    <lineage>
        <taxon>Eukaryota</taxon>
        <taxon>Metazoa</taxon>
        <taxon>Chordata</taxon>
        <taxon>Craniata</taxon>
        <taxon>Vertebrata</taxon>
        <taxon>Chondrichthyes</taxon>
        <taxon>Elasmobranchii</taxon>
        <taxon>Galeomorphii</taxon>
        <taxon>Galeoidea</taxon>
        <taxon>Orectolobiformes</taxon>
        <taxon>Hemiscylliidae</taxon>
        <taxon>Chiloscyllium</taxon>
    </lineage>
</organism>
<comment type="caution">
    <text evidence="2">The sequence shown here is derived from an EMBL/GenBank/DDBJ whole genome shotgun (WGS) entry which is preliminary data.</text>
</comment>
<dbReference type="STRING" id="137246.A0A401SVJ1"/>
<dbReference type="OMA" id="LTHRISC"/>
<gene>
    <name evidence="2" type="ORF">chiPu_0012873</name>
</gene>
<feature type="non-terminal residue" evidence="2">
    <location>
        <position position="119"/>
    </location>
</feature>
<protein>
    <submittedName>
        <fullName evidence="2">Uncharacterized protein</fullName>
    </submittedName>
</protein>
<evidence type="ECO:0000313" key="2">
    <source>
        <dbReference type="EMBL" id="GCC34400.1"/>
    </source>
</evidence>
<dbReference type="AlphaFoldDB" id="A0A401SVJ1"/>
<reference evidence="2 3" key="1">
    <citation type="journal article" date="2018" name="Nat. Ecol. Evol.">
        <title>Shark genomes provide insights into elasmobranch evolution and the origin of vertebrates.</title>
        <authorList>
            <person name="Hara Y"/>
            <person name="Yamaguchi K"/>
            <person name="Onimaru K"/>
            <person name="Kadota M"/>
            <person name="Koyanagi M"/>
            <person name="Keeley SD"/>
            <person name="Tatsumi K"/>
            <person name="Tanaka K"/>
            <person name="Motone F"/>
            <person name="Kageyama Y"/>
            <person name="Nozu R"/>
            <person name="Adachi N"/>
            <person name="Nishimura O"/>
            <person name="Nakagawa R"/>
            <person name="Tanegashima C"/>
            <person name="Kiyatake I"/>
            <person name="Matsumoto R"/>
            <person name="Murakumo K"/>
            <person name="Nishida K"/>
            <person name="Terakita A"/>
            <person name="Kuratani S"/>
            <person name="Sato K"/>
            <person name="Hyodo S Kuraku.S."/>
        </authorList>
    </citation>
    <scope>NUCLEOTIDE SEQUENCE [LARGE SCALE GENOMIC DNA]</scope>
</reference>
<dbReference type="Proteomes" id="UP000287033">
    <property type="component" value="Unassembled WGS sequence"/>
</dbReference>
<dbReference type="EMBL" id="BEZZ01000594">
    <property type="protein sequence ID" value="GCC34400.1"/>
    <property type="molecule type" value="Genomic_DNA"/>
</dbReference>
<sequence length="119" mass="13642">MEAIIEGESLLYFAASLYQGWLRVYDVRGPLTHRISCGKSHHGHAIWNTKFCVVTDGQLLLLDKEEIHPLLLQERRAESCRARLLFRTVSVPSESQFPECQPSGSEEHDSPIERPGRRR</sequence>
<evidence type="ECO:0000313" key="3">
    <source>
        <dbReference type="Proteomes" id="UP000287033"/>
    </source>
</evidence>